<gene>
    <name evidence="1" type="ORF">IV88_GL000788</name>
</gene>
<evidence type="ECO:0000313" key="2">
    <source>
        <dbReference type="Proteomes" id="UP000051249"/>
    </source>
</evidence>
<name>A0A0R2NLI7_9LACO</name>
<comment type="caution">
    <text evidence="1">The sequence shown here is derived from an EMBL/GenBank/DDBJ whole genome shotgun (WGS) entry which is preliminary data.</text>
</comment>
<proteinExistence type="predicted"/>
<dbReference type="Proteomes" id="UP000051249">
    <property type="component" value="Unassembled WGS sequence"/>
</dbReference>
<organism evidence="1 2">
    <name type="scientific">Pediococcus argentinicus</name>
    <dbReference type="NCBI Taxonomy" id="480391"/>
    <lineage>
        <taxon>Bacteria</taxon>
        <taxon>Bacillati</taxon>
        <taxon>Bacillota</taxon>
        <taxon>Bacilli</taxon>
        <taxon>Lactobacillales</taxon>
        <taxon>Lactobacillaceae</taxon>
        <taxon>Pediococcus</taxon>
    </lineage>
</organism>
<sequence length="140" mass="15683">MTENNNEEYDDVEITLGDESFNSMLLQLNHGINAENASEYNFMSNKTQEVGENVWAVPAYMSDDYSIFFLYTAIDTGDWVVAFSEAEMGAEQFQLGTPMTTGQGLNALFEKDPDRAKMVMSFVNDMAKAGEGVWRMVDEG</sequence>
<dbReference type="OrthoDB" id="2246572at2"/>
<protein>
    <submittedName>
        <fullName evidence="1">Uncharacterized protein</fullName>
    </submittedName>
</protein>
<keyword evidence="2" id="KW-1185">Reference proteome</keyword>
<evidence type="ECO:0000313" key="1">
    <source>
        <dbReference type="EMBL" id="KRO24659.1"/>
    </source>
</evidence>
<dbReference type="EMBL" id="JQCQ01000024">
    <property type="protein sequence ID" value="KRO24659.1"/>
    <property type="molecule type" value="Genomic_DNA"/>
</dbReference>
<dbReference type="RefSeq" id="WP_057799894.1">
    <property type="nucleotide sequence ID" value="NZ_BJZZ01000023.1"/>
</dbReference>
<accession>A0A0R2NLI7</accession>
<reference evidence="1 2" key="1">
    <citation type="journal article" date="2015" name="Genome Announc.">
        <title>Expanding the biotechnology potential of lactobacilli through comparative genomics of 213 strains and associated genera.</title>
        <authorList>
            <person name="Sun Z."/>
            <person name="Harris H.M."/>
            <person name="McCann A."/>
            <person name="Guo C."/>
            <person name="Argimon S."/>
            <person name="Zhang W."/>
            <person name="Yang X."/>
            <person name="Jeffery I.B."/>
            <person name="Cooney J.C."/>
            <person name="Kagawa T.F."/>
            <person name="Liu W."/>
            <person name="Song Y."/>
            <person name="Salvetti E."/>
            <person name="Wrobel A."/>
            <person name="Rasinkangas P."/>
            <person name="Parkhill J."/>
            <person name="Rea M.C."/>
            <person name="O'Sullivan O."/>
            <person name="Ritari J."/>
            <person name="Douillard F.P."/>
            <person name="Paul Ross R."/>
            <person name="Yang R."/>
            <person name="Briner A.E."/>
            <person name="Felis G.E."/>
            <person name="de Vos W.M."/>
            <person name="Barrangou R."/>
            <person name="Klaenhammer T.R."/>
            <person name="Caufield P.W."/>
            <person name="Cui Y."/>
            <person name="Zhang H."/>
            <person name="O'Toole P.W."/>
        </authorList>
    </citation>
    <scope>NUCLEOTIDE SEQUENCE [LARGE SCALE GENOMIC DNA]</scope>
    <source>
        <strain evidence="1 2">DSM 23026</strain>
    </source>
</reference>
<dbReference type="PATRIC" id="fig|480391.4.peg.799"/>
<dbReference type="AlphaFoldDB" id="A0A0R2NLI7"/>